<feature type="signal peptide" evidence="13">
    <location>
        <begin position="1"/>
        <end position="27"/>
    </location>
</feature>
<evidence type="ECO:0000313" key="15">
    <source>
        <dbReference type="EnsemblPlants" id="KQL05754"/>
    </source>
</evidence>
<dbReference type="InterPro" id="IPR003591">
    <property type="entry name" value="Leu-rich_rpt_typical-subtyp"/>
</dbReference>
<keyword evidence="3" id="KW-1003">Cell membrane</keyword>
<dbReference type="InterPro" id="IPR032675">
    <property type="entry name" value="LRR_dom_sf"/>
</dbReference>
<keyword evidence="9 12" id="KW-1133">Transmembrane helix</keyword>
<keyword evidence="6 12" id="KW-0812">Transmembrane</keyword>
<dbReference type="GO" id="GO:0005886">
    <property type="term" value="C:plasma membrane"/>
    <property type="evidence" value="ECO:0007669"/>
    <property type="project" value="UniProtKB-SubCell"/>
</dbReference>
<dbReference type="FunFam" id="3.80.10.10:FF:000095">
    <property type="entry name" value="LRR receptor-like serine/threonine-protein kinase GSO1"/>
    <property type="match status" value="1"/>
</dbReference>
<dbReference type="PANTHER" id="PTHR48063">
    <property type="entry name" value="LRR RECEPTOR-LIKE KINASE"/>
    <property type="match status" value="1"/>
</dbReference>
<dbReference type="GO" id="GO:0009742">
    <property type="term" value="P:brassinosteroid mediated signaling pathway"/>
    <property type="evidence" value="ECO:0007669"/>
    <property type="project" value="UniProtKB-KW"/>
</dbReference>
<feature type="domain" description="Leucine-rich repeat-containing N-terminal plant-type" evidence="14">
    <location>
        <begin position="41"/>
        <end position="78"/>
    </location>
</feature>
<dbReference type="HOGENOM" id="CLU_000288_18_3_1"/>
<evidence type="ECO:0000256" key="1">
    <source>
        <dbReference type="ARBA" id="ARBA00004251"/>
    </source>
</evidence>
<dbReference type="PANTHER" id="PTHR48063:SF93">
    <property type="entry name" value="LEUCINE-RICH REPEAT-CONTAINING N-TERMINAL PLANT-TYPE DOMAIN-CONTAINING PROTEIN"/>
    <property type="match status" value="1"/>
</dbReference>
<dbReference type="EnsemblPlants" id="KQL05754">
    <property type="protein sequence ID" value="KQL05754"/>
    <property type="gene ID" value="SETIT_004279mg"/>
</dbReference>
<protein>
    <recommendedName>
        <fullName evidence="14">Leucine-rich repeat-containing N-terminal plant-type domain-containing protein</fullName>
    </recommendedName>
</protein>
<evidence type="ECO:0000256" key="7">
    <source>
        <dbReference type="ARBA" id="ARBA00022729"/>
    </source>
</evidence>
<dbReference type="InterPro" id="IPR013210">
    <property type="entry name" value="LRR_N_plant-typ"/>
</dbReference>
<evidence type="ECO:0000256" key="8">
    <source>
        <dbReference type="ARBA" id="ARBA00022737"/>
    </source>
</evidence>
<dbReference type="SMART" id="SM00369">
    <property type="entry name" value="LRR_TYP"/>
    <property type="match status" value="13"/>
</dbReference>
<comment type="subcellular location">
    <subcellularLocation>
        <location evidence="1">Cell membrane</location>
        <topology evidence="1">Single-pass type I membrane protein</topology>
    </subcellularLocation>
</comment>
<dbReference type="SUPFAM" id="SSF52047">
    <property type="entry name" value="RNI-like"/>
    <property type="match status" value="1"/>
</dbReference>
<evidence type="ECO:0000256" key="13">
    <source>
        <dbReference type="SAM" id="SignalP"/>
    </source>
</evidence>
<dbReference type="PROSITE" id="PS51450">
    <property type="entry name" value="LRR"/>
    <property type="match status" value="1"/>
</dbReference>
<dbReference type="InParanoid" id="K3XQU2"/>
<dbReference type="Gene3D" id="3.80.10.10">
    <property type="entry name" value="Ribonuclease Inhibitor"/>
    <property type="match status" value="3"/>
</dbReference>
<dbReference type="OMA" id="DEFWIAV"/>
<dbReference type="PRINTS" id="PR00019">
    <property type="entry name" value="LEURICHRPT"/>
</dbReference>
<dbReference type="SUPFAM" id="SSF52058">
    <property type="entry name" value="L domain-like"/>
    <property type="match status" value="2"/>
</dbReference>
<keyword evidence="11" id="KW-0325">Glycoprotein</keyword>
<keyword evidence="7 13" id="KW-0732">Signal</keyword>
<evidence type="ECO:0000256" key="10">
    <source>
        <dbReference type="ARBA" id="ARBA00023136"/>
    </source>
</evidence>
<dbReference type="Gramene" id="KQL05754">
    <property type="protein sequence ID" value="KQL05754"/>
    <property type="gene ID" value="SETIT_004279mg"/>
</dbReference>
<evidence type="ECO:0000256" key="2">
    <source>
        <dbReference type="ARBA" id="ARBA00009592"/>
    </source>
</evidence>
<accession>K3XQU2</accession>
<dbReference type="Proteomes" id="UP000004995">
    <property type="component" value="Unassembled WGS sequence"/>
</dbReference>
<name>K3XQU2_SETIT</name>
<dbReference type="EMBL" id="AGNK02003162">
    <property type="status" value="NOT_ANNOTATED_CDS"/>
    <property type="molecule type" value="Genomic_DNA"/>
</dbReference>
<dbReference type="InterPro" id="IPR001611">
    <property type="entry name" value="Leu-rich_rpt"/>
</dbReference>
<feature type="transmembrane region" description="Helical" evidence="12">
    <location>
        <begin position="867"/>
        <end position="890"/>
    </location>
</feature>
<sequence length="953" mass="105978">MAERNILQHALLATWFLSFLQIQSATAAPAAPVTRRIRCVPHERDALLAFRAGLTDPDSYLSSWQGEDCFRWKGIRCSNRTGHVLELRLLSLEEVSSSIRFRGGQMSSSPLEDLKNLRTLDLRGNNFDGAPIPEFIGSLKSLRYLYISGSKFGGRVPPRLGNLSRLLYLDLNNIFEDSYIYSTDLAWLSRLTTLKYLDLSEVNLSTATDWAHVVNKLPSLVTLNLRYCGLQNVIPSPVDVNLTSLEYLDLNGNEFSSALGPKNLFWDLPSLLHLDMGVCGLQGSIPEEVGNMTSITRLDLSVNNLIGTIPTTFKNLRNLEELRLFGNSINGPVAVLLERLPTENSLQDLTLFENNLSGNLPNQLRHLRNLTTLDLSKNRLSGELPTGISALSKLEELRLGSNNLEGTITENHFAEMASLNNLVLSGNSLSMVFQHGWKPPFKLDIAVLRSCKLGPKFPEWLRSQNSISVLDISNTSIAGLIPHWFWTTFSRTQYLVLSQNQMSGMLSPTMFRKMEAETMDFSENYLAGSLPKLPENLRSLDLSRNNLSGLLPSEIGAPLLKELILLKNSISGRIPQYFCHLENLTFVDLSANKLHGTFPNCECQKLVFLDFGYNQFSGILPTWIGDTLRSLSFFSLRSNLFSGHIPLQLAKMKSLQYLDLACNNLSGTIPQSLADLIGMAVAPQDDDSLSDIVDYGYNIDGVTDVVAYTDSSLVIMKGQQLEFTSGIMYLVNFDLSCNSLTGHIPEEIGKLPALKNLNLSWNHLSGIIPDSIGEVHSLESLDLSHNKFGGELPESLSVLTSLVYLNLSYNNLTGRIPSGNQLQTLNDQASIYIGNPGLCGPPLSKNCSEPGLTPPTPKGRKDTGDTVFFFVAMGSGYAMGLWTIFCLFLFNKNWRIVCFTFSDCLYDQVYEETIAAEIKGLMKRTQQQQLFPWIACEFFATPVAEMSVRPNYS</sequence>
<evidence type="ECO:0000256" key="11">
    <source>
        <dbReference type="ARBA" id="ARBA00023180"/>
    </source>
</evidence>
<dbReference type="FunFam" id="3.80.10.10:FF:000111">
    <property type="entry name" value="LRR receptor-like serine/threonine-protein kinase ERECTA"/>
    <property type="match status" value="1"/>
</dbReference>
<evidence type="ECO:0000256" key="5">
    <source>
        <dbReference type="ARBA" id="ARBA00022626"/>
    </source>
</evidence>
<dbReference type="FunFam" id="3.80.10.10:FF:000649">
    <property type="entry name" value="Leucine Rich Repeat family protein"/>
    <property type="match status" value="1"/>
</dbReference>
<keyword evidence="16" id="KW-1185">Reference proteome</keyword>
<reference evidence="15" key="2">
    <citation type="submission" date="2018-08" db="UniProtKB">
        <authorList>
            <consortium name="EnsemblPlants"/>
        </authorList>
    </citation>
    <scope>IDENTIFICATION</scope>
    <source>
        <strain evidence="15">Yugu1</strain>
    </source>
</reference>
<evidence type="ECO:0000256" key="3">
    <source>
        <dbReference type="ARBA" id="ARBA00022475"/>
    </source>
</evidence>
<dbReference type="Pfam" id="PF08263">
    <property type="entry name" value="LRRNT_2"/>
    <property type="match status" value="1"/>
</dbReference>
<dbReference type="Pfam" id="PF00560">
    <property type="entry name" value="LRR_1"/>
    <property type="match status" value="8"/>
</dbReference>
<keyword evidence="5" id="KW-1070">Brassinosteroid signaling pathway</keyword>
<reference evidence="16" key="1">
    <citation type="journal article" date="2012" name="Nat. Biotechnol.">
        <title>Reference genome sequence of the model plant Setaria.</title>
        <authorList>
            <person name="Bennetzen J.L."/>
            <person name="Schmutz J."/>
            <person name="Wang H."/>
            <person name="Percifield R."/>
            <person name="Hawkins J."/>
            <person name="Pontaroli A.C."/>
            <person name="Estep M."/>
            <person name="Feng L."/>
            <person name="Vaughn J.N."/>
            <person name="Grimwood J."/>
            <person name="Jenkins J."/>
            <person name="Barry K."/>
            <person name="Lindquist E."/>
            <person name="Hellsten U."/>
            <person name="Deshpande S."/>
            <person name="Wang X."/>
            <person name="Wu X."/>
            <person name="Mitros T."/>
            <person name="Triplett J."/>
            <person name="Yang X."/>
            <person name="Ye C.Y."/>
            <person name="Mauro-Herrera M."/>
            <person name="Wang L."/>
            <person name="Li P."/>
            <person name="Sharma M."/>
            <person name="Sharma R."/>
            <person name="Ronald P.C."/>
            <person name="Panaud O."/>
            <person name="Kellogg E.A."/>
            <person name="Brutnell T.P."/>
            <person name="Doust A.N."/>
            <person name="Tuskan G.A."/>
            <person name="Rokhsar D."/>
            <person name="Devos K.M."/>
        </authorList>
    </citation>
    <scope>NUCLEOTIDE SEQUENCE [LARGE SCALE GENOMIC DNA]</scope>
    <source>
        <strain evidence="16">cv. Yugu1</strain>
    </source>
</reference>
<organism evidence="15 16">
    <name type="scientific">Setaria italica</name>
    <name type="common">Foxtail millet</name>
    <name type="synonym">Panicum italicum</name>
    <dbReference type="NCBI Taxonomy" id="4555"/>
    <lineage>
        <taxon>Eukaryota</taxon>
        <taxon>Viridiplantae</taxon>
        <taxon>Streptophyta</taxon>
        <taxon>Embryophyta</taxon>
        <taxon>Tracheophyta</taxon>
        <taxon>Spermatophyta</taxon>
        <taxon>Magnoliopsida</taxon>
        <taxon>Liliopsida</taxon>
        <taxon>Poales</taxon>
        <taxon>Poaceae</taxon>
        <taxon>PACMAD clade</taxon>
        <taxon>Panicoideae</taxon>
        <taxon>Panicodae</taxon>
        <taxon>Paniceae</taxon>
        <taxon>Cenchrinae</taxon>
        <taxon>Setaria</taxon>
    </lineage>
</organism>
<evidence type="ECO:0000313" key="16">
    <source>
        <dbReference type="Proteomes" id="UP000004995"/>
    </source>
</evidence>
<evidence type="ECO:0000256" key="6">
    <source>
        <dbReference type="ARBA" id="ARBA00022692"/>
    </source>
</evidence>
<dbReference type="AlphaFoldDB" id="K3XQU2"/>
<proteinExistence type="inferred from homology"/>
<evidence type="ECO:0000256" key="4">
    <source>
        <dbReference type="ARBA" id="ARBA00022614"/>
    </source>
</evidence>
<dbReference type="eggNOG" id="KOG0619">
    <property type="taxonomic scope" value="Eukaryota"/>
</dbReference>
<evidence type="ECO:0000256" key="12">
    <source>
        <dbReference type="SAM" id="Phobius"/>
    </source>
</evidence>
<dbReference type="InterPro" id="IPR046956">
    <property type="entry name" value="RLP23-like"/>
</dbReference>
<dbReference type="Pfam" id="PF13855">
    <property type="entry name" value="LRR_8"/>
    <property type="match status" value="1"/>
</dbReference>
<keyword evidence="10 12" id="KW-0472">Membrane</keyword>
<keyword evidence="4" id="KW-0433">Leucine-rich repeat</keyword>
<keyword evidence="8" id="KW-0677">Repeat</keyword>
<dbReference type="FunFam" id="3.80.10.10:FF:000041">
    <property type="entry name" value="LRR receptor-like serine/threonine-protein kinase ERECTA"/>
    <property type="match status" value="1"/>
</dbReference>
<comment type="similarity">
    <text evidence="2">Belongs to the RLP family.</text>
</comment>
<dbReference type="STRING" id="4555.K3XQU2"/>
<evidence type="ECO:0000259" key="14">
    <source>
        <dbReference type="Pfam" id="PF08263"/>
    </source>
</evidence>
<evidence type="ECO:0000256" key="9">
    <source>
        <dbReference type="ARBA" id="ARBA00022989"/>
    </source>
</evidence>
<feature type="chain" id="PRO_5010125957" description="Leucine-rich repeat-containing N-terminal plant-type domain-containing protein" evidence="13">
    <location>
        <begin position="28"/>
        <end position="953"/>
    </location>
</feature>